<reference evidence="1" key="1">
    <citation type="submission" date="2022-04" db="EMBL/GenBank/DDBJ databases">
        <title>A functionally conserved STORR gene fusion in Papaver species that diverged 16.8 million years ago.</title>
        <authorList>
            <person name="Catania T."/>
        </authorList>
    </citation>
    <scope>NUCLEOTIDE SEQUENCE</scope>
    <source>
        <strain evidence="1">S-188037</strain>
    </source>
</reference>
<dbReference type="AlphaFoldDB" id="A0AAD4SIR4"/>
<gene>
    <name evidence="1" type="ORF">MKW98_004812</name>
</gene>
<organism evidence="1 2">
    <name type="scientific">Papaver atlanticum</name>
    <dbReference type="NCBI Taxonomy" id="357466"/>
    <lineage>
        <taxon>Eukaryota</taxon>
        <taxon>Viridiplantae</taxon>
        <taxon>Streptophyta</taxon>
        <taxon>Embryophyta</taxon>
        <taxon>Tracheophyta</taxon>
        <taxon>Spermatophyta</taxon>
        <taxon>Magnoliopsida</taxon>
        <taxon>Ranunculales</taxon>
        <taxon>Papaveraceae</taxon>
        <taxon>Papaveroideae</taxon>
        <taxon>Papaver</taxon>
    </lineage>
</organism>
<accession>A0AAD4SIR4</accession>
<sequence length="54" mass="6195">MAVAAWAEQQQHELNVRVRRQSRTKRHVAKKNGDVYIVHMAYSSPSVQSPCMLT</sequence>
<dbReference type="EMBL" id="JAJJMB010010713">
    <property type="protein sequence ID" value="KAI3906779.1"/>
    <property type="molecule type" value="Genomic_DNA"/>
</dbReference>
<evidence type="ECO:0000313" key="1">
    <source>
        <dbReference type="EMBL" id="KAI3906779.1"/>
    </source>
</evidence>
<protein>
    <submittedName>
        <fullName evidence="1">Uncharacterized protein</fullName>
    </submittedName>
</protein>
<keyword evidence="2" id="KW-1185">Reference proteome</keyword>
<dbReference type="Proteomes" id="UP001202328">
    <property type="component" value="Unassembled WGS sequence"/>
</dbReference>
<proteinExistence type="predicted"/>
<evidence type="ECO:0000313" key="2">
    <source>
        <dbReference type="Proteomes" id="UP001202328"/>
    </source>
</evidence>
<comment type="caution">
    <text evidence="1">The sequence shown here is derived from an EMBL/GenBank/DDBJ whole genome shotgun (WGS) entry which is preliminary data.</text>
</comment>
<name>A0AAD4SIR4_9MAGN</name>